<reference evidence="7 8" key="1">
    <citation type="journal article" date="2021" name="Comput. Struct. Biotechnol. J.">
        <title>De novo genome assembly of the potent medicinal plant Rehmannia glutinosa using nanopore technology.</title>
        <authorList>
            <person name="Ma L."/>
            <person name="Dong C."/>
            <person name="Song C."/>
            <person name="Wang X."/>
            <person name="Zheng X."/>
            <person name="Niu Y."/>
            <person name="Chen S."/>
            <person name="Feng W."/>
        </authorList>
    </citation>
    <scope>NUCLEOTIDE SEQUENCE [LARGE SCALE GENOMIC DNA]</scope>
    <source>
        <strain evidence="7">DH-2019</strain>
    </source>
</reference>
<dbReference type="PROSITE" id="PS51032">
    <property type="entry name" value="AP2_ERF"/>
    <property type="match status" value="1"/>
</dbReference>
<keyword evidence="4" id="KW-0804">Transcription</keyword>
<evidence type="ECO:0000256" key="1">
    <source>
        <dbReference type="ARBA" id="ARBA00004123"/>
    </source>
</evidence>
<dbReference type="Gene3D" id="3.30.730.10">
    <property type="entry name" value="AP2/ERF domain"/>
    <property type="match status" value="1"/>
</dbReference>
<keyword evidence="3" id="KW-0238">DNA-binding</keyword>
<evidence type="ECO:0000313" key="7">
    <source>
        <dbReference type="EMBL" id="KAK6125824.1"/>
    </source>
</evidence>
<evidence type="ECO:0000256" key="2">
    <source>
        <dbReference type="ARBA" id="ARBA00023015"/>
    </source>
</evidence>
<dbReference type="Proteomes" id="UP001318860">
    <property type="component" value="Unassembled WGS sequence"/>
</dbReference>
<dbReference type="InterPro" id="IPR044808">
    <property type="entry name" value="ERF_plant"/>
</dbReference>
<dbReference type="InterPro" id="IPR016177">
    <property type="entry name" value="DNA-bd_dom_sf"/>
</dbReference>
<dbReference type="SUPFAM" id="SSF54171">
    <property type="entry name" value="DNA-binding domain"/>
    <property type="match status" value="1"/>
</dbReference>
<dbReference type="InterPro" id="IPR036955">
    <property type="entry name" value="AP2/ERF_dom_sf"/>
</dbReference>
<proteinExistence type="predicted"/>
<comment type="subcellular location">
    <subcellularLocation>
        <location evidence="1">Nucleus</location>
    </subcellularLocation>
</comment>
<sequence length="178" mass="20060">MDFSPFLQEDNSLIISFNTRAKEKLDHESSKNHVNTGADTKTRYIGVRKRPWGKYAAEIRDSTRHGIRVWLGTFNTAQEAALAYDQAAFAMRGPLAAQLNFPLEKVVESLEKINFSCKEGSSPAKALKESNKKLSVSTTKRKRPRKKVYNKDGDILVLEDLGSDLLVSYLRVQLVVKT</sequence>
<dbReference type="CDD" id="cd00018">
    <property type="entry name" value="AP2"/>
    <property type="match status" value="1"/>
</dbReference>
<comment type="caution">
    <text evidence="7">The sequence shown here is derived from an EMBL/GenBank/DDBJ whole genome shotgun (WGS) entry which is preliminary data.</text>
</comment>
<gene>
    <name evidence="7" type="ORF">DH2020_040430</name>
</gene>
<protein>
    <recommendedName>
        <fullName evidence="6">AP2/ERF domain-containing protein</fullName>
    </recommendedName>
</protein>
<evidence type="ECO:0000313" key="8">
    <source>
        <dbReference type="Proteomes" id="UP001318860"/>
    </source>
</evidence>
<dbReference type="EMBL" id="JABTTQ020002098">
    <property type="protein sequence ID" value="KAK6125824.1"/>
    <property type="molecule type" value="Genomic_DNA"/>
</dbReference>
<evidence type="ECO:0000259" key="6">
    <source>
        <dbReference type="PROSITE" id="PS51032"/>
    </source>
</evidence>
<dbReference type="Pfam" id="PF00847">
    <property type="entry name" value="AP2"/>
    <property type="match status" value="1"/>
</dbReference>
<dbReference type="PANTHER" id="PTHR31190:SF72">
    <property type="entry name" value="AP2 DOMAIN CONTAINING PROTEIN, EXPRESSED"/>
    <property type="match status" value="1"/>
</dbReference>
<evidence type="ECO:0000256" key="3">
    <source>
        <dbReference type="ARBA" id="ARBA00023125"/>
    </source>
</evidence>
<organism evidence="7 8">
    <name type="scientific">Rehmannia glutinosa</name>
    <name type="common">Chinese foxglove</name>
    <dbReference type="NCBI Taxonomy" id="99300"/>
    <lineage>
        <taxon>Eukaryota</taxon>
        <taxon>Viridiplantae</taxon>
        <taxon>Streptophyta</taxon>
        <taxon>Embryophyta</taxon>
        <taxon>Tracheophyta</taxon>
        <taxon>Spermatophyta</taxon>
        <taxon>Magnoliopsida</taxon>
        <taxon>eudicotyledons</taxon>
        <taxon>Gunneridae</taxon>
        <taxon>Pentapetalae</taxon>
        <taxon>asterids</taxon>
        <taxon>lamiids</taxon>
        <taxon>Lamiales</taxon>
        <taxon>Orobanchaceae</taxon>
        <taxon>Rehmannieae</taxon>
        <taxon>Rehmannia</taxon>
    </lineage>
</organism>
<name>A0ABR0USY9_REHGL</name>
<accession>A0ABR0USY9</accession>
<dbReference type="InterPro" id="IPR001471">
    <property type="entry name" value="AP2/ERF_dom"/>
</dbReference>
<keyword evidence="2" id="KW-0805">Transcription regulation</keyword>
<dbReference type="PRINTS" id="PR00367">
    <property type="entry name" value="ETHRSPELEMNT"/>
</dbReference>
<keyword evidence="8" id="KW-1185">Reference proteome</keyword>
<dbReference type="SMART" id="SM00380">
    <property type="entry name" value="AP2"/>
    <property type="match status" value="1"/>
</dbReference>
<dbReference type="PANTHER" id="PTHR31190">
    <property type="entry name" value="DNA-BINDING DOMAIN"/>
    <property type="match status" value="1"/>
</dbReference>
<evidence type="ECO:0000256" key="4">
    <source>
        <dbReference type="ARBA" id="ARBA00023163"/>
    </source>
</evidence>
<evidence type="ECO:0000256" key="5">
    <source>
        <dbReference type="ARBA" id="ARBA00023242"/>
    </source>
</evidence>
<keyword evidence="5" id="KW-0539">Nucleus</keyword>
<feature type="domain" description="AP2/ERF" evidence="6">
    <location>
        <begin position="43"/>
        <end position="102"/>
    </location>
</feature>